<keyword evidence="5 12" id="KW-0633">Potassium transport</keyword>
<evidence type="ECO:0000256" key="7">
    <source>
        <dbReference type="ARBA" id="ARBA00022847"/>
    </source>
</evidence>
<comment type="subcellular location">
    <subcellularLocation>
        <location evidence="12">Cell membrane</location>
        <topology evidence="12">Multi-pass membrane protein</topology>
    </subcellularLocation>
    <subcellularLocation>
        <location evidence="1">Membrane</location>
        <topology evidence="1">Multi-pass membrane protein</topology>
    </subcellularLocation>
</comment>
<feature type="transmembrane region" description="Helical" evidence="12">
    <location>
        <begin position="172"/>
        <end position="195"/>
    </location>
</feature>
<evidence type="ECO:0000256" key="1">
    <source>
        <dbReference type="ARBA" id="ARBA00004141"/>
    </source>
</evidence>
<evidence type="ECO:0000259" key="13">
    <source>
        <dbReference type="Pfam" id="PF02705"/>
    </source>
</evidence>
<evidence type="ECO:0000313" key="16">
    <source>
        <dbReference type="Proteomes" id="UP001156215"/>
    </source>
</evidence>
<protein>
    <recommendedName>
        <fullName evidence="12">Probable potassium transport system protein Kup</fullName>
    </recommendedName>
</protein>
<dbReference type="Pfam" id="PF02705">
    <property type="entry name" value="K_trans"/>
    <property type="match status" value="1"/>
</dbReference>
<keyword evidence="8 12" id="KW-0630">Potassium</keyword>
<feature type="transmembrane region" description="Helical" evidence="12">
    <location>
        <begin position="395"/>
        <end position="415"/>
    </location>
</feature>
<evidence type="ECO:0000313" key="15">
    <source>
        <dbReference type="EMBL" id="WAW10175.1"/>
    </source>
</evidence>
<dbReference type="EMBL" id="CP098242">
    <property type="protein sequence ID" value="WAW10175.1"/>
    <property type="molecule type" value="Genomic_DNA"/>
</dbReference>
<dbReference type="RefSeq" id="WP_269309177.1">
    <property type="nucleotide sequence ID" value="NZ_CP098242.1"/>
</dbReference>
<dbReference type="AlphaFoldDB" id="A0A9E9LV00"/>
<dbReference type="GO" id="GO:0005886">
    <property type="term" value="C:plasma membrane"/>
    <property type="evidence" value="ECO:0007669"/>
    <property type="project" value="UniProtKB-SubCell"/>
</dbReference>
<feature type="domain" description="K+ potassium transporter integral membrane" evidence="13">
    <location>
        <begin position="14"/>
        <end position="466"/>
    </location>
</feature>
<proteinExistence type="inferred from homology"/>
<evidence type="ECO:0000256" key="12">
    <source>
        <dbReference type="HAMAP-Rule" id="MF_01522"/>
    </source>
</evidence>
<dbReference type="Proteomes" id="UP001156215">
    <property type="component" value="Chromosome"/>
</dbReference>
<keyword evidence="6 12" id="KW-0812">Transmembrane</keyword>
<feature type="transmembrane region" description="Helical" evidence="12">
    <location>
        <begin position="101"/>
        <end position="122"/>
    </location>
</feature>
<comment type="function">
    <text evidence="12">Transport of potassium into the cell. Likely operates as a K(+):H(+) symporter.</text>
</comment>
<dbReference type="Pfam" id="PF22776">
    <property type="entry name" value="K_trans_C"/>
    <property type="match status" value="1"/>
</dbReference>
<evidence type="ECO:0000256" key="6">
    <source>
        <dbReference type="ARBA" id="ARBA00022692"/>
    </source>
</evidence>
<dbReference type="GO" id="GO:0015293">
    <property type="term" value="F:symporter activity"/>
    <property type="evidence" value="ECO:0007669"/>
    <property type="project" value="UniProtKB-UniRule"/>
</dbReference>
<evidence type="ECO:0000256" key="2">
    <source>
        <dbReference type="ARBA" id="ARBA00007019"/>
    </source>
</evidence>
<feature type="transmembrane region" description="Helical" evidence="12">
    <location>
        <begin position="50"/>
        <end position="71"/>
    </location>
</feature>
<evidence type="ECO:0000259" key="14">
    <source>
        <dbReference type="Pfam" id="PF22776"/>
    </source>
</evidence>
<keyword evidence="16" id="KW-1185">Reference proteome</keyword>
<feature type="transmembrane region" description="Helical" evidence="12">
    <location>
        <begin position="215"/>
        <end position="237"/>
    </location>
</feature>
<organism evidence="15 16">
    <name type="scientific">Oxalobacter vibrioformis</name>
    <dbReference type="NCBI Taxonomy" id="933080"/>
    <lineage>
        <taxon>Bacteria</taxon>
        <taxon>Pseudomonadati</taxon>
        <taxon>Pseudomonadota</taxon>
        <taxon>Betaproteobacteria</taxon>
        <taxon>Burkholderiales</taxon>
        <taxon>Oxalobacteraceae</taxon>
        <taxon>Oxalobacter</taxon>
    </lineage>
</organism>
<dbReference type="InterPro" id="IPR053951">
    <property type="entry name" value="K_trans_N"/>
</dbReference>
<keyword evidence="10 12" id="KW-0406">Ion transport</keyword>
<dbReference type="KEGG" id="ovb:NB640_00430"/>
<dbReference type="GO" id="GO:0015079">
    <property type="term" value="F:potassium ion transmembrane transporter activity"/>
    <property type="evidence" value="ECO:0007669"/>
    <property type="project" value="UniProtKB-UniRule"/>
</dbReference>
<evidence type="ECO:0000256" key="11">
    <source>
        <dbReference type="ARBA" id="ARBA00023136"/>
    </source>
</evidence>
<evidence type="ECO:0000256" key="9">
    <source>
        <dbReference type="ARBA" id="ARBA00022989"/>
    </source>
</evidence>
<keyword evidence="9 12" id="KW-1133">Transmembrane helix</keyword>
<accession>A0A9E9LV00</accession>
<dbReference type="PANTHER" id="PTHR30540">
    <property type="entry name" value="OSMOTIC STRESS POTASSIUM TRANSPORTER"/>
    <property type="match status" value="1"/>
</dbReference>
<evidence type="ECO:0000256" key="3">
    <source>
        <dbReference type="ARBA" id="ARBA00022448"/>
    </source>
</evidence>
<feature type="transmembrane region" description="Helical" evidence="12">
    <location>
        <begin position="340"/>
        <end position="362"/>
    </location>
</feature>
<feature type="transmembrane region" description="Helical" evidence="12">
    <location>
        <begin position="289"/>
        <end position="319"/>
    </location>
</feature>
<dbReference type="PANTHER" id="PTHR30540:SF79">
    <property type="entry name" value="LOW AFFINITY POTASSIUM TRANSPORT SYSTEM PROTEIN KUP"/>
    <property type="match status" value="1"/>
</dbReference>
<keyword evidence="4 12" id="KW-1003">Cell membrane</keyword>
<evidence type="ECO:0000256" key="5">
    <source>
        <dbReference type="ARBA" id="ARBA00022538"/>
    </source>
</evidence>
<keyword evidence="7 12" id="KW-0769">Symport</keyword>
<evidence type="ECO:0000256" key="10">
    <source>
        <dbReference type="ARBA" id="ARBA00023065"/>
    </source>
</evidence>
<keyword evidence="3 12" id="KW-0813">Transport</keyword>
<dbReference type="InterPro" id="IPR023051">
    <property type="entry name" value="Kup"/>
</dbReference>
<keyword evidence="11 12" id="KW-0472">Membrane</keyword>
<evidence type="ECO:0000256" key="8">
    <source>
        <dbReference type="ARBA" id="ARBA00022958"/>
    </source>
</evidence>
<reference evidence="15" key="1">
    <citation type="journal article" date="2022" name="Front. Microbiol.">
        <title>New perspectives on an old grouping: The genomic and phenotypic variability of Oxalobacter formigenes and the implications for calcium oxalate stone prevention.</title>
        <authorList>
            <person name="Chmiel J.A."/>
            <person name="Carr C."/>
            <person name="Stuivenberg G.A."/>
            <person name="Venema R."/>
            <person name="Chanyi R.M."/>
            <person name="Al K.F."/>
            <person name="Giguere D."/>
            <person name="Say H."/>
            <person name="Akouris P.P."/>
            <person name="Dominguez Romero S.A."/>
            <person name="Kwong A."/>
            <person name="Tai V."/>
            <person name="Koval S.F."/>
            <person name="Razvi H."/>
            <person name="Bjazevic J."/>
            <person name="Burton J.P."/>
        </authorList>
    </citation>
    <scope>NUCLEOTIDE SEQUENCE</scope>
    <source>
        <strain evidence="15">WoOx3</strain>
    </source>
</reference>
<gene>
    <name evidence="12" type="primary">kup</name>
    <name evidence="15" type="ORF">NB640_00430</name>
</gene>
<dbReference type="HAMAP" id="MF_01522">
    <property type="entry name" value="Kup"/>
    <property type="match status" value="1"/>
</dbReference>
<feature type="transmembrane region" description="Helical" evidence="12">
    <location>
        <begin position="249"/>
        <end position="269"/>
    </location>
</feature>
<comment type="similarity">
    <text evidence="2 12">Belongs to the HAK/KUP transporter (TC 2.A.72) family.</text>
</comment>
<evidence type="ECO:0000256" key="4">
    <source>
        <dbReference type="ARBA" id="ARBA00022475"/>
    </source>
</evidence>
<feature type="transmembrane region" description="Helical" evidence="12">
    <location>
        <begin position="142"/>
        <end position="160"/>
    </location>
</feature>
<dbReference type="InterPro" id="IPR053952">
    <property type="entry name" value="K_trans_C"/>
</dbReference>
<feature type="transmembrane region" description="Helical" evidence="12">
    <location>
        <begin position="368"/>
        <end position="388"/>
    </location>
</feature>
<feature type="transmembrane region" description="Helical" evidence="12">
    <location>
        <begin position="427"/>
        <end position="446"/>
    </location>
</feature>
<sequence length="625" mass="69197">MSQRPEKSSLTALTIAAVGIVYGDIGTSPLYTMRAIFGNVGNVAFTAENILGIVSLIIWGLIIIVSVKYVLIMLKADNRGEGGTLALMALAHTIFKKNSRLYFPLLVLGVFGASLFYGDSVITPAISVLSAVEGLEVATPILKPYVVPIALVILVGLYSVQSKGTAGIGKLFGPIMIFWFLLLGALGIVNIVAAPEILMAFNPWYALSFVTNNPFIAFIALSEVVLAFTGAETLYADMGHFGPQPIRRAWFRFVFPALVLNYMGQGGLLLSRPDALANPFFMQLGSWSIYPLVIFSTMAVIIASQATISGAFSITKQAIGLGLMPRMKIIHTSPSEFGQIYIPSINWMQMCAVILAVIGFGSSENLTAAYGLAVTGAMLITTIFLFFVMRYVWKLNLAVSIIVPVFFGITDALLFTSNSLKISHGGWFPLAIGFALFTVMMTWRRGRHLVGENQRMHAIPLDAFLKSLFFMPPHRVAGTAIFLRGEHDGTPQALLHNLSHNKVLHERVFFLTIHVEETPWIPPSERIQAEELGHNCYQLDFYYGFNDEADIPKTLELCKEYGYTFDMMTTSFFVSRQTIISNPLTGMARWREMLFIWIYRNARNPADFYRIPANRVIELGARVEI</sequence>
<feature type="domain" description="K+ potassium transporter C-terminal" evidence="14">
    <location>
        <begin position="478"/>
        <end position="625"/>
    </location>
</feature>
<dbReference type="InterPro" id="IPR003855">
    <property type="entry name" value="K+_transporter"/>
</dbReference>
<comment type="catalytic activity">
    <reaction evidence="12">
        <text>K(+)(in) + H(+)(in) = K(+)(out) + H(+)(out)</text>
        <dbReference type="Rhea" id="RHEA:28490"/>
        <dbReference type="ChEBI" id="CHEBI:15378"/>
        <dbReference type="ChEBI" id="CHEBI:29103"/>
    </reaction>
</comment>
<name>A0A9E9LV00_9BURK</name>